<accession>A0A9P8SXN6</accession>
<evidence type="ECO:0000256" key="1">
    <source>
        <dbReference type="SAM" id="MobiDB-lite"/>
    </source>
</evidence>
<dbReference type="EMBL" id="JAEUBD010001540">
    <property type="protein sequence ID" value="KAH3659163.1"/>
    <property type="molecule type" value="Genomic_DNA"/>
</dbReference>
<dbReference type="Proteomes" id="UP000788993">
    <property type="component" value="Unassembled WGS sequence"/>
</dbReference>
<protein>
    <submittedName>
        <fullName evidence="2">Uncharacterized protein</fullName>
    </submittedName>
</protein>
<comment type="caution">
    <text evidence="2">The sequence shown here is derived from an EMBL/GenBank/DDBJ whole genome shotgun (WGS) entry which is preliminary data.</text>
</comment>
<evidence type="ECO:0000313" key="3">
    <source>
        <dbReference type="Proteomes" id="UP000788993"/>
    </source>
</evidence>
<sequence>MVDFSLDWFRGTGSSRSDSLAGLSCNSDSSPSDVSCFSPFDSLRGSALNNSLAVVKSNSSANELLTSSQCFASNLVILSRISSFRHEIPILEMVSFC</sequence>
<proteinExistence type="predicted"/>
<feature type="region of interest" description="Disordered" evidence="1">
    <location>
        <begin position="12"/>
        <end position="32"/>
    </location>
</feature>
<dbReference type="AlphaFoldDB" id="A0A9P8SXN6"/>
<evidence type="ECO:0000313" key="2">
    <source>
        <dbReference type="EMBL" id="KAH3659163.1"/>
    </source>
</evidence>
<keyword evidence="3" id="KW-1185">Reference proteome</keyword>
<organism evidence="2 3">
    <name type="scientific">Ogataea polymorpha</name>
    <dbReference type="NCBI Taxonomy" id="460523"/>
    <lineage>
        <taxon>Eukaryota</taxon>
        <taxon>Fungi</taxon>
        <taxon>Dikarya</taxon>
        <taxon>Ascomycota</taxon>
        <taxon>Saccharomycotina</taxon>
        <taxon>Pichiomycetes</taxon>
        <taxon>Pichiales</taxon>
        <taxon>Pichiaceae</taxon>
        <taxon>Ogataea</taxon>
    </lineage>
</organism>
<reference evidence="2" key="1">
    <citation type="journal article" date="2021" name="Open Biol.">
        <title>Shared evolutionary footprints suggest mitochondrial oxidative damage underlies multiple complex I losses in fungi.</title>
        <authorList>
            <person name="Schikora-Tamarit M.A."/>
            <person name="Marcet-Houben M."/>
            <person name="Nosek J."/>
            <person name="Gabaldon T."/>
        </authorList>
    </citation>
    <scope>NUCLEOTIDE SEQUENCE</scope>
    <source>
        <strain evidence="2">NCAIM Y.01608</strain>
    </source>
</reference>
<name>A0A9P8SXN6_9ASCO</name>
<reference evidence="2" key="2">
    <citation type="submission" date="2021-01" db="EMBL/GenBank/DDBJ databases">
        <authorList>
            <person name="Schikora-Tamarit M.A."/>
        </authorList>
    </citation>
    <scope>NUCLEOTIDE SEQUENCE</scope>
    <source>
        <strain evidence="2">NCAIM Y.01608</strain>
    </source>
</reference>
<gene>
    <name evidence="2" type="ORF">OGATHE_006046</name>
</gene>